<dbReference type="Proteomes" id="UP000554235">
    <property type="component" value="Unassembled WGS sequence"/>
</dbReference>
<dbReference type="Pfam" id="PF05721">
    <property type="entry name" value="PhyH"/>
    <property type="match status" value="1"/>
</dbReference>
<evidence type="ECO:0000313" key="1">
    <source>
        <dbReference type="EMBL" id="KAF4451445.1"/>
    </source>
</evidence>
<comment type="caution">
    <text evidence="1">The sequence shown here is derived from an EMBL/GenBank/DDBJ whole genome shotgun (WGS) entry which is preliminary data.</text>
</comment>
<protein>
    <submittedName>
        <fullName evidence="1">Phytanoyl- dioxygenase</fullName>
    </submittedName>
</protein>
<dbReference type="GO" id="GO:0051213">
    <property type="term" value="F:dioxygenase activity"/>
    <property type="evidence" value="ECO:0007669"/>
    <property type="project" value="UniProtKB-KW"/>
</dbReference>
<dbReference type="AlphaFoldDB" id="A0A8H4KJU6"/>
<dbReference type="EMBL" id="JAADYS010003046">
    <property type="protein sequence ID" value="KAF4451445.1"/>
    <property type="molecule type" value="Genomic_DNA"/>
</dbReference>
<accession>A0A8H4KJU6</accession>
<sequence length="466" mass="52116">MPFKSKELLYYFFQVGHALDALLGISDECVAATTRDPSTLQNTMLISGLHYSWNKGDLSNFENTVLFHKTQSIRRINAWLDRTSRAEEVRLCAQHISALCFIECCLGNFAVAESHLNGLVAYLSVQQSDESDSDDFHNIETELVDRYLILAYTGVHSLKCCLNDFLVSCSGCQDDSRPSDSEESRRLIHEWHVRKSGLDLRLQALRIVPFFFSSVFTDKIPSDIDVCPTIKVLQDITYLHDARHTAESNIVFFVAAERYPNQIVSVANKVLGSKYTYWEGQKQLTVFGKPQITSAVGFRVEPGGTQQAIHRDDSDYHPRNCDMPVMLGCVTALTRTTKANGATIVIPKSHLWGPDRCPLDEEAIPGELEVGGAMVFLGNVYHAGGANTTKDDARETLGIFMCKGTLRQEENMYLSLPPEVAKARKFSPQMLRLLGYGICPPALGFYKYRDPMSVIFGVDDGETVKK</sequence>
<evidence type="ECO:0000313" key="2">
    <source>
        <dbReference type="Proteomes" id="UP000554235"/>
    </source>
</evidence>
<dbReference type="Gene3D" id="2.60.120.620">
    <property type="entry name" value="q2cbj1_9rhob like domain"/>
    <property type="match status" value="1"/>
</dbReference>
<dbReference type="InterPro" id="IPR008775">
    <property type="entry name" value="Phytyl_CoA_dOase-like"/>
</dbReference>
<dbReference type="OrthoDB" id="445007at2759"/>
<reference evidence="1 2" key="1">
    <citation type="submission" date="2020-01" db="EMBL/GenBank/DDBJ databases">
        <title>Identification and distribution of gene clusters putatively required for synthesis of sphingolipid metabolism inhibitors in phylogenetically diverse species of the filamentous fungus Fusarium.</title>
        <authorList>
            <person name="Kim H.-S."/>
            <person name="Busman M."/>
            <person name="Brown D.W."/>
            <person name="Divon H."/>
            <person name="Uhlig S."/>
            <person name="Proctor R.H."/>
        </authorList>
    </citation>
    <scope>NUCLEOTIDE SEQUENCE [LARGE SCALE GENOMIC DNA]</scope>
    <source>
        <strain evidence="1 2">NRRL 20459</strain>
    </source>
</reference>
<organism evidence="1 2">
    <name type="scientific">Fusarium albosuccineum</name>
    <dbReference type="NCBI Taxonomy" id="1237068"/>
    <lineage>
        <taxon>Eukaryota</taxon>
        <taxon>Fungi</taxon>
        <taxon>Dikarya</taxon>
        <taxon>Ascomycota</taxon>
        <taxon>Pezizomycotina</taxon>
        <taxon>Sordariomycetes</taxon>
        <taxon>Hypocreomycetidae</taxon>
        <taxon>Hypocreales</taxon>
        <taxon>Nectriaceae</taxon>
        <taxon>Fusarium</taxon>
        <taxon>Fusarium decemcellulare species complex</taxon>
    </lineage>
</organism>
<gene>
    <name evidence="1" type="ORF">FALBO_16326</name>
</gene>
<keyword evidence="1" id="KW-0560">Oxidoreductase</keyword>
<keyword evidence="2" id="KW-1185">Reference proteome</keyword>
<name>A0A8H4KJU6_9HYPO</name>
<dbReference type="SUPFAM" id="SSF51197">
    <property type="entry name" value="Clavaminate synthase-like"/>
    <property type="match status" value="1"/>
</dbReference>
<keyword evidence="1" id="KW-0223">Dioxygenase</keyword>
<proteinExistence type="predicted"/>